<dbReference type="RefSeq" id="WP_181159940.1">
    <property type="nucleotide sequence ID" value="NZ_VFSU01000011.1"/>
</dbReference>
<dbReference type="SUPFAM" id="SSF53335">
    <property type="entry name" value="S-adenosyl-L-methionine-dependent methyltransferases"/>
    <property type="match status" value="1"/>
</dbReference>
<accession>A0A501XSK9</accession>
<dbReference type="GO" id="GO:0032259">
    <property type="term" value="P:methylation"/>
    <property type="evidence" value="ECO:0007669"/>
    <property type="project" value="UniProtKB-KW"/>
</dbReference>
<keyword evidence="1" id="KW-0489">Methyltransferase</keyword>
<dbReference type="CDD" id="cd02440">
    <property type="entry name" value="AdoMet_MTases"/>
    <property type="match status" value="1"/>
</dbReference>
<dbReference type="AlphaFoldDB" id="A0A501XSK9"/>
<reference evidence="1 2" key="1">
    <citation type="submission" date="2019-06" db="EMBL/GenBank/DDBJ databases">
        <authorList>
            <person name="Lee I."/>
            <person name="Jang G.I."/>
            <person name="Hwang C.Y."/>
        </authorList>
    </citation>
    <scope>NUCLEOTIDE SEQUENCE [LARGE SCALE GENOMIC DNA]</scope>
    <source>
        <strain evidence="1 2">PAMC 28131</strain>
    </source>
</reference>
<keyword evidence="1" id="KW-0808">Transferase</keyword>
<protein>
    <submittedName>
        <fullName evidence="1">Class I SAM-dependent methyltransferase</fullName>
    </submittedName>
</protein>
<comment type="caution">
    <text evidence="1">The sequence shown here is derived from an EMBL/GenBank/DDBJ whole genome shotgun (WGS) entry which is preliminary data.</text>
</comment>
<evidence type="ECO:0000313" key="1">
    <source>
        <dbReference type="EMBL" id="TPE63658.1"/>
    </source>
</evidence>
<proteinExistence type="predicted"/>
<keyword evidence="2" id="KW-1185">Reference proteome</keyword>
<dbReference type="Pfam" id="PF13489">
    <property type="entry name" value="Methyltransf_23"/>
    <property type="match status" value="1"/>
</dbReference>
<dbReference type="Proteomes" id="UP000319897">
    <property type="component" value="Unassembled WGS sequence"/>
</dbReference>
<dbReference type="Gene3D" id="3.40.50.150">
    <property type="entry name" value="Vaccinia Virus protein VP39"/>
    <property type="match status" value="1"/>
</dbReference>
<gene>
    <name evidence="1" type="ORF">FJQ54_02010</name>
</gene>
<sequence length="256" mass="28328">MAQMGYHSPSTQFIEALRQMTLSSPKTGSTYFDVKIKSEHTDRGRALRISNYSKYIDETAKRSTFLEIGPGSGTMIEIARNSGFQNFLIYDNDKGVVDHIQNRFGINSHLTHDVIHELASVPDFSIDLSVATHVLEHFPSPDLIRLLSVLRNKLAVGGIFLVEMPNIACPLGGVPSFYSDATHRSPLTSEGLLQAFRLAGWSDVEARPFRPPFRPGFLISYARYLMTKAVGTVANILGGVRVIRSPSYFIVARAAP</sequence>
<name>A0A501XSK9_9SPHN</name>
<evidence type="ECO:0000313" key="2">
    <source>
        <dbReference type="Proteomes" id="UP000319897"/>
    </source>
</evidence>
<dbReference type="EMBL" id="VFSU01000011">
    <property type="protein sequence ID" value="TPE63658.1"/>
    <property type="molecule type" value="Genomic_DNA"/>
</dbReference>
<dbReference type="GO" id="GO:0008168">
    <property type="term" value="F:methyltransferase activity"/>
    <property type="evidence" value="ECO:0007669"/>
    <property type="project" value="UniProtKB-KW"/>
</dbReference>
<dbReference type="InterPro" id="IPR029063">
    <property type="entry name" value="SAM-dependent_MTases_sf"/>
</dbReference>
<organism evidence="1 2">
    <name type="scientific">Sandaracinobacter neustonicus</name>
    <dbReference type="NCBI Taxonomy" id="1715348"/>
    <lineage>
        <taxon>Bacteria</taxon>
        <taxon>Pseudomonadati</taxon>
        <taxon>Pseudomonadota</taxon>
        <taxon>Alphaproteobacteria</taxon>
        <taxon>Sphingomonadales</taxon>
        <taxon>Sphingosinicellaceae</taxon>
        <taxon>Sandaracinobacter</taxon>
    </lineage>
</organism>